<gene>
    <name evidence="1" type="ORF">DdX_11392</name>
</gene>
<accession>A0AAD4MWC2</accession>
<comment type="caution">
    <text evidence="1">The sequence shown here is derived from an EMBL/GenBank/DDBJ whole genome shotgun (WGS) entry which is preliminary data.</text>
</comment>
<sequence length="85" mass="9469">MQIQKAMPPNSGTQTVMYIYGPSQCNSVNKKRNALSTGTSQTGTQMAKEKKALMCHGNRLRINRYAEKQANFRGLRHNPSGNIVD</sequence>
<proteinExistence type="predicted"/>
<organism evidence="1 2">
    <name type="scientific">Ditylenchus destructor</name>
    <dbReference type="NCBI Taxonomy" id="166010"/>
    <lineage>
        <taxon>Eukaryota</taxon>
        <taxon>Metazoa</taxon>
        <taxon>Ecdysozoa</taxon>
        <taxon>Nematoda</taxon>
        <taxon>Chromadorea</taxon>
        <taxon>Rhabditida</taxon>
        <taxon>Tylenchina</taxon>
        <taxon>Tylenchomorpha</taxon>
        <taxon>Sphaerularioidea</taxon>
        <taxon>Anguinidae</taxon>
        <taxon>Anguininae</taxon>
        <taxon>Ditylenchus</taxon>
    </lineage>
</organism>
<evidence type="ECO:0000313" key="1">
    <source>
        <dbReference type="EMBL" id="KAI1709319.1"/>
    </source>
</evidence>
<protein>
    <submittedName>
        <fullName evidence="1">Uncharacterized protein</fullName>
    </submittedName>
</protein>
<dbReference type="AlphaFoldDB" id="A0AAD4MWC2"/>
<keyword evidence="2" id="KW-1185">Reference proteome</keyword>
<name>A0AAD4MWC2_9BILA</name>
<dbReference type="Proteomes" id="UP001201812">
    <property type="component" value="Unassembled WGS sequence"/>
</dbReference>
<evidence type="ECO:0000313" key="2">
    <source>
        <dbReference type="Proteomes" id="UP001201812"/>
    </source>
</evidence>
<dbReference type="EMBL" id="JAKKPZ010000031">
    <property type="protein sequence ID" value="KAI1709319.1"/>
    <property type="molecule type" value="Genomic_DNA"/>
</dbReference>
<reference evidence="1" key="1">
    <citation type="submission" date="2022-01" db="EMBL/GenBank/DDBJ databases">
        <title>Genome Sequence Resource for Two Populations of Ditylenchus destructor, the Migratory Endoparasitic Phytonematode.</title>
        <authorList>
            <person name="Zhang H."/>
            <person name="Lin R."/>
            <person name="Xie B."/>
        </authorList>
    </citation>
    <scope>NUCLEOTIDE SEQUENCE</scope>
    <source>
        <strain evidence="1">BazhouSP</strain>
    </source>
</reference>